<evidence type="ECO:0000313" key="5">
    <source>
        <dbReference type="Proteomes" id="UP000092714"/>
    </source>
</evidence>
<dbReference type="PANTHER" id="PTHR20857:SF15">
    <property type="entry name" value="THIAMINE-PHOSPHATE SYNTHASE"/>
    <property type="match status" value="1"/>
</dbReference>
<dbReference type="AlphaFoldDB" id="A0A1B8RM85"/>
<accession>A0A1B8RM85</accession>
<evidence type="ECO:0000256" key="2">
    <source>
        <dbReference type="ARBA" id="ARBA00022977"/>
    </source>
</evidence>
<evidence type="ECO:0000313" key="4">
    <source>
        <dbReference type="EMBL" id="OBY09982.1"/>
    </source>
</evidence>
<evidence type="ECO:0000256" key="1">
    <source>
        <dbReference type="ARBA" id="ARBA00004948"/>
    </source>
</evidence>
<dbReference type="Gene3D" id="3.20.20.70">
    <property type="entry name" value="Aldolase class I"/>
    <property type="match status" value="1"/>
</dbReference>
<dbReference type="GO" id="GO:0009228">
    <property type="term" value="P:thiamine biosynthetic process"/>
    <property type="evidence" value="ECO:0007669"/>
    <property type="project" value="UniProtKB-KW"/>
</dbReference>
<evidence type="ECO:0000259" key="3">
    <source>
        <dbReference type="Pfam" id="PF02581"/>
    </source>
</evidence>
<keyword evidence="5" id="KW-1185">Reference proteome</keyword>
<gene>
    <name evidence="4" type="ORF">CP373A1_12840</name>
</gene>
<dbReference type="SUPFAM" id="SSF51391">
    <property type="entry name" value="Thiamin phosphate synthase"/>
    <property type="match status" value="1"/>
</dbReference>
<dbReference type="EMBL" id="MAPZ01000025">
    <property type="protein sequence ID" value="OBY09982.1"/>
    <property type="molecule type" value="Genomic_DNA"/>
</dbReference>
<protein>
    <recommendedName>
        <fullName evidence="3">Thiamine phosphate synthase/TenI domain-containing protein</fullName>
    </recommendedName>
</protein>
<dbReference type="GO" id="GO:0004789">
    <property type="term" value="F:thiamine-phosphate diphosphorylase activity"/>
    <property type="evidence" value="ECO:0007669"/>
    <property type="project" value="TreeGrafter"/>
</dbReference>
<dbReference type="InterPro" id="IPR013785">
    <property type="entry name" value="Aldolase_TIM"/>
</dbReference>
<keyword evidence="2" id="KW-0784">Thiamine biosynthesis</keyword>
<name>A0A1B8RM85_9CLOT</name>
<comment type="caution">
    <text evidence="4">The sequence shown here is derived from an EMBL/GenBank/DDBJ whole genome shotgun (WGS) entry which is preliminary data.</text>
</comment>
<dbReference type="CDD" id="cd00564">
    <property type="entry name" value="TMP_TenI"/>
    <property type="match status" value="1"/>
</dbReference>
<proteinExistence type="predicted"/>
<reference evidence="4 5" key="1">
    <citation type="submission" date="2016-06" db="EMBL/GenBank/DDBJ databases">
        <authorList>
            <person name="Kjaerup R.B."/>
            <person name="Dalgaard T.S."/>
            <person name="Juul-Madsen H.R."/>
        </authorList>
    </citation>
    <scope>NUCLEOTIDE SEQUENCE [LARGE SCALE GENOMIC DNA]</scope>
    <source>
        <strain evidence="4 5">373-A1</strain>
    </source>
</reference>
<dbReference type="InterPro" id="IPR022998">
    <property type="entry name" value="ThiamineP_synth_TenI"/>
</dbReference>
<dbReference type="Proteomes" id="UP000092714">
    <property type="component" value="Unassembled WGS sequence"/>
</dbReference>
<feature type="domain" description="Thiamine phosphate synthase/TenI" evidence="3">
    <location>
        <begin position="5"/>
        <end position="179"/>
    </location>
</feature>
<dbReference type="eggNOG" id="COG0352">
    <property type="taxonomic scope" value="Bacteria"/>
</dbReference>
<dbReference type="RefSeq" id="WP_065254663.1">
    <property type="nucleotide sequence ID" value="NZ_CABHIH010000003.1"/>
</dbReference>
<organism evidence="4 5">
    <name type="scientific">Clostridium paraputrificum</name>
    <dbReference type="NCBI Taxonomy" id="29363"/>
    <lineage>
        <taxon>Bacteria</taxon>
        <taxon>Bacillati</taxon>
        <taxon>Bacillota</taxon>
        <taxon>Clostridia</taxon>
        <taxon>Eubacteriales</taxon>
        <taxon>Clostridiaceae</taxon>
        <taxon>Clostridium</taxon>
    </lineage>
</organism>
<comment type="pathway">
    <text evidence="1">Cofactor biosynthesis; thiamine diphosphate biosynthesis.</text>
</comment>
<dbReference type="OrthoDB" id="9815348at2"/>
<sequence>MFKIIAVTNRKLCHIDFLEQIEALAKSEVDSIILREKDLSEDEYYVLAKNVLRICEKYNKECVLHNFVGVAKRLNYNKIHLSLPMLEKYHNEVKIFEKVGVSIHSLEEGERAVTLGATYITAGHIFQTDCKKDLEPRGLAFLENICREVDVPVYAIGGISKYNINLVKETGVNGACLMSFFMQSNDFISDISVLKI</sequence>
<dbReference type="InterPro" id="IPR036206">
    <property type="entry name" value="ThiamineP_synth_sf"/>
</dbReference>
<dbReference type="Pfam" id="PF02581">
    <property type="entry name" value="TMP-TENI"/>
    <property type="match status" value="1"/>
</dbReference>
<dbReference type="PANTHER" id="PTHR20857">
    <property type="entry name" value="THIAMINE-PHOSPHATE PYROPHOSPHORYLASE"/>
    <property type="match status" value="1"/>
</dbReference>
<dbReference type="GO" id="GO:0005737">
    <property type="term" value="C:cytoplasm"/>
    <property type="evidence" value="ECO:0007669"/>
    <property type="project" value="TreeGrafter"/>
</dbReference>